<keyword evidence="2" id="KW-1185">Reference proteome</keyword>
<organism evidence="1 2">
    <name type="scientific">Fusarium piperis</name>
    <dbReference type="NCBI Taxonomy" id="1435070"/>
    <lineage>
        <taxon>Eukaryota</taxon>
        <taxon>Fungi</taxon>
        <taxon>Dikarya</taxon>
        <taxon>Ascomycota</taxon>
        <taxon>Pezizomycotina</taxon>
        <taxon>Sordariomycetes</taxon>
        <taxon>Hypocreomycetidae</taxon>
        <taxon>Hypocreales</taxon>
        <taxon>Nectriaceae</taxon>
        <taxon>Fusarium</taxon>
        <taxon>Fusarium solani species complex</taxon>
    </lineage>
</organism>
<accession>A0A9W8TCU8</accession>
<dbReference type="AlphaFoldDB" id="A0A9W8TCU8"/>
<gene>
    <name evidence="1" type="ORF">N0V84_011980</name>
</gene>
<dbReference type="EMBL" id="JAPEUR010000507">
    <property type="protein sequence ID" value="KAJ4308644.1"/>
    <property type="molecule type" value="Genomic_DNA"/>
</dbReference>
<comment type="caution">
    <text evidence="1">The sequence shown here is derived from an EMBL/GenBank/DDBJ whole genome shotgun (WGS) entry which is preliminary data.</text>
</comment>
<reference evidence="1" key="1">
    <citation type="submission" date="2022-10" db="EMBL/GenBank/DDBJ databases">
        <title>Tapping the CABI collections for fungal endophytes: first genome assemblies for Collariella, Neodidymelliopsis, Ascochyta clinopodiicola, Didymella pomorum, Didymosphaeria variabile, Neocosmospora piperis and Neocucurbitaria cava.</title>
        <authorList>
            <person name="Hill R."/>
        </authorList>
    </citation>
    <scope>NUCLEOTIDE SEQUENCE</scope>
    <source>
        <strain evidence="1">IMI 366586</strain>
    </source>
</reference>
<protein>
    <submittedName>
        <fullName evidence="1">Uncharacterized protein</fullName>
    </submittedName>
</protein>
<dbReference type="Proteomes" id="UP001140502">
    <property type="component" value="Unassembled WGS sequence"/>
</dbReference>
<evidence type="ECO:0000313" key="1">
    <source>
        <dbReference type="EMBL" id="KAJ4308644.1"/>
    </source>
</evidence>
<evidence type="ECO:0000313" key="2">
    <source>
        <dbReference type="Proteomes" id="UP001140502"/>
    </source>
</evidence>
<dbReference type="OrthoDB" id="6132759at2759"/>
<sequence>MPALTAPIILTSLITYPRLENYHFERFKELFDVKAHMEGVAVKTAQEGTEAKLVNLQGIEKELYVARNHALGAALFIAISLVM</sequence>
<name>A0A9W8TCU8_9HYPO</name>
<proteinExistence type="predicted"/>